<dbReference type="NCBIfam" id="TIGR04032">
    <property type="entry name" value="toxin_SdpC"/>
    <property type="match status" value="1"/>
</dbReference>
<dbReference type="EMBL" id="CP024955">
    <property type="protein sequence ID" value="ATY84482.1"/>
    <property type="molecule type" value="Genomic_DNA"/>
</dbReference>
<evidence type="ECO:0000313" key="1">
    <source>
        <dbReference type="EMBL" id="ATY84482.1"/>
    </source>
</evidence>
<evidence type="ECO:0008006" key="3">
    <source>
        <dbReference type="Google" id="ProtNLM"/>
    </source>
</evidence>
<dbReference type="OrthoDB" id="2906254at2"/>
<keyword evidence="2" id="KW-1185">Reference proteome</keyword>
<dbReference type="RefSeq" id="WP_100667301.1">
    <property type="nucleotide sequence ID" value="NZ_CP024955.1"/>
</dbReference>
<organism evidence="1 2">
    <name type="scientific">Kyrpidia spormannii</name>
    <dbReference type="NCBI Taxonomy" id="2055160"/>
    <lineage>
        <taxon>Bacteria</taxon>
        <taxon>Bacillati</taxon>
        <taxon>Bacillota</taxon>
        <taxon>Bacilli</taxon>
        <taxon>Bacillales</taxon>
        <taxon>Alicyclobacillaceae</taxon>
        <taxon>Kyrpidia</taxon>
    </lineage>
</organism>
<dbReference type="Pfam" id="PF26137">
    <property type="entry name" value="Toxin_SdpC"/>
    <property type="match status" value="1"/>
</dbReference>
<evidence type="ECO:0000313" key="2">
    <source>
        <dbReference type="Proteomes" id="UP000231932"/>
    </source>
</evidence>
<gene>
    <name evidence="1" type="ORF">CVV65_05525</name>
</gene>
<accession>A0A2K8N7Q6</accession>
<dbReference type="AlphaFoldDB" id="A0A2K8N7Q6"/>
<name>A0A2K8N7Q6_9BACL</name>
<proteinExistence type="predicted"/>
<dbReference type="InterPro" id="IPR023888">
    <property type="entry name" value="SdpC-like"/>
</dbReference>
<protein>
    <recommendedName>
        <fullName evidence="3">Sporulation delaying protein family toxin</fullName>
    </recommendedName>
</protein>
<reference evidence="2" key="1">
    <citation type="submission" date="2017-11" db="EMBL/GenBank/DDBJ databases">
        <title>Complete Genome Sequence of Kyrpidia sp. Strain EA-1, a thermophilic, hydrogen-oxidizing Bacterium, isolated from the Azores.</title>
        <authorList>
            <person name="Reiner J.E."/>
            <person name="Lapp C.J."/>
            <person name="Bunk B."/>
            <person name="Gescher J."/>
        </authorList>
    </citation>
    <scope>NUCLEOTIDE SEQUENCE [LARGE SCALE GENOMIC DNA]</scope>
    <source>
        <strain evidence="2">EA-1</strain>
    </source>
</reference>
<dbReference type="Proteomes" id="UP000231932">
    <property type="component" value="Chromosome"/>
</dbReference>
<dbReference type="KEGG" id="kyr:CVV65_05525"/>
<sequence>MKRIKWFIVALLSITVVAVYSGFEFPGVVKAFVLPNVEPQPKSSAHVKTHYDGKAIFQGVVFGQGPVAQLFPQYWPPTITKQANTPAAKEIVNSLLIQMEKEDPNYFRNLEAAVYSGNPQAIDAAFVSGSNLLTSAMNTMKVEANSGSVANRAVGQCVTLYVGYAVAALTVAGAINYAVLINAAGGINAYLVVFAQQYFWPKSAQPVDNATKKEMFIQQMIDTLDK</sequence>